<evidence type="ECO:0000256" key="5">
    <source>
        <dbReference type="ARBA" id="ARBA00022781"/>
    </source>
</evidence>
<keyword evidence="7 9" id="KW-0406">Ion transport</keyword>
<dbReference type="GO" id="GO:0051117">
    <property type="term" value="F:ATPase binding"/>
    <property type="evidence" value="ECO:0007669"/>
    <property type="project" value="TreeGrafter"/>
</dbReference>
<evidence type="ECO:0000256" key="9">
    <source>
        <dbReference type="RuleBase" id="RU361189"/>
    </source>
</evidence>
<evidence type="ECO:0000256" key="3">
    <source>
        <dbReference type="ARBA" id="ARBA00022448"/>
    </source>
</evidence>
<dbReference type="VEuPathDB" id="PiroplasmaDB:TA10280"/>
<name>A0A3B0MYK5_THEAN</name>
<accession>A0A3B0MYK5</accession>
<feature type="transmembrane region" description="Helical" evidence="9">
    <location>
        <begin position="467"/>
        <end position="492"/>
    </location>
</feature>
<dbReference type="EMBL" id="UIVT01000004">
    <property type="protein sequence ID" value="SVP94805.1"/>
    <property type="molecule type" value="Genomic_DNA"/>
</dbReference>
<sequence length="936" mass="107992">MGIFRSETMVHGTLVIPHERARNCIDLLSRHTNIQYIDMNERRMDRPYKKYVQRIDHMERMIRVLYEEIAKLPNSKIVRHNIDNFLEHDNMYRLDQVEESLVKLYDQFQMFKENDSLLRLERDEALSEYYVLLVASKQLSLITPDRSFSDIPNTISLPVTNLDESSDSREHLLNDNTQSDTEMINLSPYDLSSRTSSSISFTNIAGLISSQEKEAFSRAIFRAMRGNVFTLLHDTTDLRAMVLSKGLVDQEELDADNDKTVFVIYCQSSNNNATYNKIKKLCTGFQAKLFNWCKTQSELAPRLKTLEDVIKDKKRALEAYKEYFRSEIACLLEVIRPGGNSVIEEWFLFCKKEKYLYYILNHFEGSDITLRADCWFPADEEEKIREHLLAEKASGSVSALLLVDIQAPFVSVHPLHPGSHENLSHIPPTYNKTNKISKSFQNVVDTYGISRYKEVNPAPFTVMTFPFLFGLMFGDIAHGFCVILFALFLILYYRKLKRKFSGDIANMILEGRYMILLMGIMATYAGFIYNDFLSLPNSFFGTGWVSNGTPPEGGSESDGTYVETLVKSAKNFPVVFGLDSAWIGAVNEQSVLHSFKMKFSVIFGFFQMTLGIVLKGFNAIYFSSVLDFFFEFVPQLAMMCSFVGYMNFLIFHKWLTPVDSGYAKPSIITTLIDMCMMKTLEPHEIMYEGQQTVQRVLMIILILSVPMMLIPKPLILYFTIKKQGRTRTNNNSTRDYEMVYCGPEEEDLEAIARENVPNYPHRRSSLDLGVDKFKKVDSKNKDNQFSVTIQKDENEAGPSEPHHAPKLSELFIHQFIETIEFTLGTISNTASYLRLWALSLSHQQLSLVLFKQLILNCLDSSTSLFVMIFGLFIRSIFFSVFTFFIMLCMDSLECYLHALRLQWVEFQNKFFKADGRFFRPFNIKLLLDDPTIMEPK</sequence>
<feature type="transmembrane region" description="Helical" evidence="9">
    <location>
        <begin position="513"/>
        <end position="530"/>
    </location>
</feature>
<comment type="function">
    <text evidence="9">Essential component of the vacuolar proton pump (V-ATPase), a multimeric enzyme that catalyzes the translocation of protons across the membranes. Required for assembly and activity of the V-ATPase.</text>
</comment>
<keyword evidence="3 9" id="KW-0813">Transport</keyword>
<dbReference type="EMBL" id="UIVS01000004">
    <property type="protein sequence ID" value="SVP95488.1"/>
    <property type="molecule type" value="Genomic_DNA"/>
</dbReference>
<feature type="transmembrane region" description="Helical" evidence="9">
    <location>
        <begin position="696"/>
        <end position="720"/>
    </location>
</feature>
<dbReference type="AlphaFoldDB" id="A0A3B0MYK5"/>
<evidence type="ECO:0000256" key="8">
    <source>
        <dbReference type="ARBA" id="ARBA00023136"/>
    </source>
</evidence>
<feature type="transmembrane region" description="Helical" evidence="9">
    <location>
        <begin position="599"/>
        <end position="621"/>
    </location>
</feature>
<protein>
    <recommendedName>
        <fullName evidence="9">V-type proton ATPase subunit a</fullName>
    </recommendedName>
</protein>
<evidence type="ECO:0000256" key="6">
    <source>
        <dbReference type="ARBA" id="ARBA00022989"/>
    </source>
</evidence>
<evidence type="ECO:0000313" key="11">
    <source>
        <dbReference type="EMBL" id="SVP95488.1"/>
    </source>
</evidence>
<dbReference type="PIRSF" id="PIRSF001293">
    <property type="entry name" value="ATP6V0A1"/>
    <property type="match status" value="1"/>
</dbReference>
<keyword evidence="8 9" id="KW-0472">Membrane</keyword>
<feature type="transmembrane region" description="Helical" evidence="9">
    <location>
        <begin position="864"/>
        <end position="887"/>
    </location>
</feature>
<comment type="similarity">
    <text evidence="2 9">Belongs to the V-ATPase 116 kDa subunit family.</text>
</comment>
<dbReference type="InterPro" id="IPR026028">
    <property type="entry name" value="V-type_ATPase_116kDa_su_euka"/>
</dbReference>
<keyword evidence="4 9" id="KW-0812">Transmembrane</keyword>
<reference evidence="10" key="1">
    <citation type="submission" date="2018-07" db="EMBL/GenBank/DDBJ databases">
        <authorList>
            <person name="Quirk P.G."/>
            <person name="Krulwich T.A."/>
        </authorList>
    </citation>
    <scope>NUCLEOTIDE SEQUENCE</scope>
    <source>
        <strain evidence="10">Anand</strain>
    </source>
</reference>
<evidence type="ECO:0000256" key="2">
    <source>
        <dbReference type="ARBA" id="ARBA00009904"/>
    </source>
</evidence>
<evidence type="ECO:0000256" key="4">
    <source>
        <dbReference type="ARBA" id="ARBA00022692"/>
    </source>
</evidence>
<dbReference type="InterPro" id="IPR002490">
    <property type="entry name" value="V-ATPase_116kDa_su"/>
</dbReference>
<evidence type="ECO:0000256" key="7">
    <source>
        <dbReference type="ARBA" id="ARBA00023065"/>
    </source>
</evidence>
<gene>
    <name evidence="10" type="ORF">TAT_000364900</name>
    <name evidence="11" type="ORF">TAV_000364900</name>
</gene>
<comment type="subcellular location">
    <subcellularLocation>
        <location evidence="1">Membrane</location>
        <topology evidence="1">Multi-pass membrane protein</topology>
    </subcellularLocation>
</comment>
<evidence type="ECO:0000256" key="1">
    <source>
        <dbReference type="ARBA" id="ARBA00004141"/>
    </source>
</evidence>
<dbReference type="GO" id="GO:0046961">
    <property type="term" value="F:proton-transporting ATPase activity, rotational mechanism"/>
    <property type="evidence" value="ECO:0007669"/>
    <property type="project" value="InterPro"/>
</dbReference>
<organism evidence="10">
    <name type="scientific">Theileria annulata</name>
    <dbReference type="NCBI Taxonomy" id="5874"/>
    <lineage>
        <taxon>Eukaryota</taxon>
        <taxon>Sar</taxon>
        <taxon>Alveolata</taxon>
        <taxon>Apicomplexa</taxon>
        <taxon>Aconoidasida</taxon>
        <taxon>Piroplasmida</taxon>
        <taxon>Theileriidae</taxon>
        <taxon>Theileria</taxon>
    </lineage>
</organism>
<dbReference type="PANTHER" id="PTHR11629">
    <property type="entry name" value="VACUOLAR PROTON ATPASES"/>
    <property type="match status" value="1"/>
</dbReference>
<evidence type="ECO:0000313" key="10">
    <source>
        <dbReference type="EMBL" id="SVP94805.1"/>
    </source>
</evidence>
<keyword evidence="6 9" id="KW-1133">Transmembrane helix</keyword>
<dbReference type="GO" id="GO:0007035">
    <property type="term" value="P:vacuolar acidification"/>
    <property type="evidence" value="ECO:0007669"/>
    <property type="project" value="TreeGrafter"/>
</dbReference>
<dbReference type="Pfam" id="PF01496">
    <property type="entry name" value="V_ATPase_I"/>
    <property type="match status" value="1"/>
</dbReference>
<dbReference type="PANTHER" id="PTHR11629:SF63">
    <property type="entry name" value="V-TYPE PROTON ATPASE SUBUNIT A"/>
    <property type="match status" value="1"/>
</dbReference>
<feature type="transmembrane region" description="Helical" evidence="9">
    <location>
        <begin position="628"/>
        <end position="651"/>
    </location>
</feature>
<proteinExistence type="inferred from homology"/>
<dbReference type="GO" id="GO:0000220">
    <property type="term" value="C:vacuolar proton-transporting V-type ATPase, V0 domain"/>
    <property type="evidence" value="ECO:0007669"/>
    <property type="project" value="InterPro"/>
</dbReference>
<keyword evidence="5 9" id="KW-0375">Hydrogen ion transport</keyword>